<dbReference type="AlphaFoldDB" id="A0A9X0HJG7"/>
<dbReference type="GO" id="GO:0006950">
    <property type="term" value="P:response to stress"/>
    <property type="evidence" value="ECO:0007669"/>
    <property type="project" value="TreeGrafter"/>
</dbReference>
<comment type="caution">
    <text evidence="5">The sequence shown here is derived from an EMBL/GenBank/DDBJ whole genome shotgun (WGS) entry which is preliminary data.</text>
</comment>
<evidence type="ECO:0000313" key="5">
    <source>
        <dbReference type="EMBL" id="KUG07004.1"/>
    </source>
</evidence>
<dbReference type="GO" id="GO:0003677">
    <property type="term" value="F:DNA binding"/>
    <property type="evidence" value="ECO:0007669"/>
    <property type="project" value="UniProtKB-KW"/>
</dbReference>
<dbReference type="PANTHER" id="PTHR33164:SF64">
    <property type="entry name" value="TRANSCRIPTIONAL REGULATOR SLYA"/>
    <property type="match status" value="1"/>
</dbReference>
<dbReference type="SMART" id="SM00347">
    <property type="entry name" value="HTH_MARR"/>
    <property type="match status" value="1"/>
</dbReference>
<dbReference type="InterPro" id="IPR036390">
    <property type="entry name" value="WH_DNA-bd_sf"/>
</dbReference>
<proteinExistence type="predicted"/>
<evidence type="ECO:0000256" key="3">
    <source>
        <dbReference type="ARBA" id="ARBA00023163"/>
    </source>
</evidence>
<dbReference type="GO" id="GO:0003700">
    <property type="term" value="F:DNA-binding transcription factor activity"/>
    <property type="evidence" value="ECO:0007669"/>
    <property type="project" value="InterPro"/>
</dbReference>
<evidence type="ECO:0000259" key="4">
    <source>
        <dbReference type="PROSITE" id="PS50995"/>
    </source>
</evidence>
<evidence type="ECO:0000256" key="2">
    <source>
        <dbReference type="ARBA" id="ARBA00023125"/>
    </source>
</evidence>
<dbReference type="Pfam" id="PF12802">
    <property type="entry name" value="MarR_2"/>
    <property type="match status" value="1"/>
</dbReference>
<keyword evidence="6" id="KW-1185">Reference proteome</keyword>
<protein>
    <recommendedName>
        <fullName evidence="4">HTH marR-type domain-containing protein</fullName>
    </recommendedName>
</protein>
<dbReference type="SUPFAM" id="SSF46785">
    <property type="entry name" value="Winged helix' DNA-binding domain"/>
    <property type="match status" value="1"/>
</dbReference>
<evidence type="ECO:0000313" key="6">
    <source>
        <dbReference type="Proteomes" id="UP000054223"/>
    </source>
</evidence>
<evidence type="ECO:0000256" key="1">
    <source>
        <dbReference type="ARBA" id="ARBA00023015"/>
    </source>
</evidence>
<keyword evidence="2" id="KW-0238">DNA-binding</keyword>
<dbReference type="PANTHER" id="PTHR33164">
    <property type="entry name" value="TRANSCRIPTIONAL REGULATOR, MARR FAMILY"/>
    <property type="match status" value="1"/>
</dbReference>
<dbReference type="InterPro" id="IPR039422">
    <property type="entry name" value="MarR/SlyA-like"/>
</dbReference>
<accession>A0A9X0HJG7</accession>
<dbReference type="InterPro" id="IPR000835">
    <property type="entry name" value="HTH_MarR-typ"/>
</dbReference>
<keyword evidence="3" id="KW-0804">Transcription</keyword>
<dbReference type="EMBL" id="LNAL01000008">
    <property type="protein sequence ID" value="KUG07004.1"/>
    <property type="molecule type" value="Genomic_DNA"/>
</dbReference>
<dbReference type="InterPro" id="IPR036388">
    <property type="entry name" value="WH-like_DNA-bd_sf"/>
</dbReference>
<feature type="domain" description="HTH marR-type" evidence="4">
    <location>
        <begin position="50"/>
        <end position="186"/>
    </location>
</feature>
<gene>
    <name evidence="5" type="ORF">ASU33_06710</name>
</gene>
<dbReference type="Gene3D" id="1.10.10.10">
    <property type="entry name" value="Winged helix-like DNA-binding domain superfamily/Winged helix DNA-binding domain"/>
    <property type="match status" value="1"/>
</dbReference>
<organism evidence="5 6">
    <name type="scientific">Solirubrum puertoriconensis</name>
    <dbReference type="NCBI Taxonomy" id="1751427"/>
    <lineage>
        <taxon>Bacteria</taxon>
        <taxon>Pseudomonadati</taxon>
        <taxon>Bacteroidota</taxon>
        <taxon>Cytophagia</taxon>
        <taxon>Cytophagales</taxon>
    </lineage>
</organism>
<dbReference type="Proteomes" id="UP000054223">
    <property type="component" value="Unassembled WGS sequence"/>
</dbReference>
<name>A0A9X0HJG7_SOLP1</name>
<sequence>MLIVSKVTVNLFTGIAFSRKPTRPMCLGAQPTKIPMALPLDPLFTFEGPDVNPGFLLAQATAHWQRSLGEVLKPMGLSPSQFLLLAAVQRLGQQQAPVTQASVAQYAHYDKMTTSKIVRTLEEKGLIQRPTNEQDARARSLSLTSAGLKTVVRAAWALEEFDQQFFGQGAGSLVKALQGLLPSADNNADAAASSAA</sequence>
<keyword evidence="1" id="KW-0805">Transcription regulation</keyword>
<reference evidence="5 6" key="1">
    <citation type="submission" date="2015-11" db="EMBL/GenBank/DDBJ databases">
        <title>Solirubrum puertoriconensis gen. nov. an environmental bacteria isolated in Puerto Rico.</title>
        <authorList>
            <person name="Cuebas-Irizarry M.F."/>
            <person name="Montalvo-Rodriguez R."/>
        </authorList>
    </citation>
    <scope>NUCLEOTIDE SEQUENCE [LARGE SCALE GENOMIC DNA]</scope>
    <source>
        <strain evidence="5 6">MC1A</strain>
    </source>
</reference>
<dbReference type="PROSITE" id="PS50995">
    <property type="entry name" value="HTH_MARR_2"/>
    <property type="match status" value="1"/>
</dbReference>